<dbReference type="InterPro" id="IPR041464">
    <property type="entry name" value="TubC_N"/>
</dbReference>
<dbReference type="InterPro" id="IPR044894">
    <property type="entry name" value="TubC_N_sf"/>
</dbReference>
<dbReference type="InterPro" id="IPR001031">
    <property type="entry name" value="Thioesterase"/>
</dbReference>
<dbReference type="Gene3D" id="1.10.10.1830">
    <property type="entry name" value="Non-ribosomal peptide synthase, adenylation domain"/>
    <property type="match status" value="1"/>
</dbReference>
<evidence type="ECO:0000259" key="1">
    <source>
        <dbReference type="Pfam" id="PF00975"/>
    </source>
</evidence>
<dbReference type="Gene3D" id="3.40.50.1820">
    <property type="entry name" value="alpha/beta hydrolase"/>
    <property type="match status" value="1"/>
</dbReference>
<dbReference type="EMBL" id="VNHU01000004">
    <property type="protein sequence ID" value="TYP74349.1"/>
    <property type="molecule type" value="Genomic_DNA"/>
</dbReference>
<organism evidence="3 4">
    <name type="scientific">Aquimarina intermedia</name>
    <dbReference type="NCBI Taxonomy" id="350814"/>
    <lineage>
        <taxon>Bacteria</taxon>
        <taxon>Pseudomonadati</taxon>
        <taxon>Bacteroidota</taxon>
        <taxon>Flavobacteriia</taxon>
        <taxon>Flavobacteriales</taxon>
        <taxon>Flavobacteriaceae</taxon>
        <taxon>Aquimarina</taxon>
    </lineage>
</organism>
<reference evidence="3 4" key="1">
    <citation type="submission" date="2019-07" db="EMBL/GenBank/DDBJ databases">
        <title>Genomic Encyclopedia of Archaeal and Bacterial Type Strains, Phase II (KMG-II): from individual species to whole genera.</title>
        <authorList>
            <person name="Goeker M."/>
        </authorList>
    </citation>
    <scope>NUCLEOTIDE SEQUENCE [LARGE SCALE GENOMIC DNA]</scope>
    <source>
        <strain evidence="3 4">DSM 17527</strain>
    </source>
</reference>
<dbReference type="RefSeq" id="WP_148782461.1">
    <property type="nucleotide sequence ID" value="NZ_VNHU01000004.1"/>
</dbReference>
<comment type="caution">
    <text evidence="3">The sequence shown here is derived from an EMBL/GenBank/DDBJ whole genome shotgun (WGS) entry which is preliminary data.</text>
</comment>
<dbReference type="Pfam" id="PF00975">
    <property type="entry name" value="Thioesterase"/>
    <property type="match status" value="1"/>
</dbReference>
<proteinExistence type="predicted"/>
<accession>A0A5S5C5D5</accession>
<dbReference type="OrthoDB" id="9757538at2"/>
<evidence type="ECO:0000259" key="2">
    <source>
        <dbReference type="Pfam" id="PF18563"/>
    </source>
</evidence>
<dbReference type="Pfam" id="PF18563">
    <property type="entry name" value="TubC_N"/>
    <property type="match status" value="1"/>
</dbReference>
<gene>
    <name evidence="3" type="ORF">BD809_104169</name>
</gene>
<feature type="domain" description="TubC N-terminal docking" evidence="2">
    <location>
        <begin position="3"/>
        <end position="49"/>
    </location>
</feature>
<name>A0A5S5C5D5_9FLAO</name>
<dbReference type="Proteomes" id="UP000324376">
    <property type="component" value="Unassembled WGS sequence"/>
</dbReference>
<feature type="domain" description="Thioesterase" evidence="1">
    <location>
        <begin position="75"/>
        <end position="189"/>
    </location>
</feature>
<dbReference type="SUPFAM" id="SSF53474">
    <property type="entry name" value="alpha/beta-Hydrolases"/>
    <property type="match status" value="1"/>
</dbReference>
<protein>
    <submittedName>
        <fullName evidence="3">Thioesterase domain-containing protein</fullName>
    </submittedName>
</protein>
<evidence type="ECO:0000313" key="3">
    <source>
        <dbReference type="EMBL" id="TYP74349.1"/>
    </source>
</evidence>
<keyword evidence="4" id="KW-1185">Reference proteome</keyword>
<dbReference type="AlphaFoldDB" id="A0A5S5C5D5"/>
<dbReference type="InterPro" id="IPR029058">
    <property type="entry name" value="AB_hydrolase_fold"/>
</dbReference>
<sequence length="339" mass="39119">MRDFLAEIKANNIKITVDDDQLVLKVQQNFNNPNIIAKIKDNKQELIDFISSMMSEGGRRILVPLHKAVESKGNLFFIHDGTGEVQGYEELIKELSEYNCYALRCRVSETSGPKHLDIKNMASEYMQKIIKIQPEDSYTILGWSTGGIIAYEIGRQLELANKKVEKVIMFDSFYDEEQLENNSKYVKQFEVSSEIALAKKFLDRFDYTRNFSTVSEVWDYCKNLSIRESQLEEVKSLIPLYLTDLLKGKKKYSYDIIRTVNNIRSLDYAVDTFQFTGSIRAPIIYFKAGNSLTKFNTTSDFHINTIIIENSDHMSIMTAPYIHQVVDELFKTLLKPVKA</sequence>
<evidence type="ECO:0000313" key="4">
    <source>
        <dbReference type="Proteomes" id="UP000324376"/>
    </source>
</evidence>